<accession>K2G0W9</accession>
<feature type="signal peptide" evidence="1">
    <location>
        <begin position="1"/>
        <end position="19"/>
    </location>
</feature>
<dbReference type="AlphaFoldDB" id="K2G0W9"/>
<protein>
    <submittedName>
        <fullName evidence="2">Uncharacterized protein</fullName>
    </submittedName>
</protein>
<sequence>MKKFIISSLLIYATFVVGAHQWSALGETSTRVSATIVWTVSSENAGNGIFSNNAWLPDIDWASKWAYVWTDNVLYWYFWLQNAWWTRFEWLWADQARLSWSAGVVNVTWYAWNTNAWWIAFKHDSWVAPNTTLNVSTWLFSWYAWSENLGWINMSWVQADIMPPTFSGTTIFWADNNKNMSISDVSWTFSVLLDTYSASSSIPVLRPSAFSYDFRKAKDYNYKLTDATWNYTTWTLHVVANIPNTAFDSVHPIPAATGATIYSTTSGNTPIANWTDTHNISVKLRDKYWNPVINDVTANKVVKASVNILNGIGTNQIPSTSPLSSCSFINCWVSSVLNISAPGFLWLDSNQANISADSLVTVDGHYAIGISSLAPTDYVSGYDLKLNSFNYSITSSIPWTWEIGNTQLISDKNFDFDPAYWVSDISVSWWWDSVTPNNQKSFTWTFFDSWIPWGITLPQVAHIFDISNPDTLDNIAISLNSPVTDDSCRWYSDQLWNFFQTENNCDYSAPLNRSSNTYWTDWTFWWTPKLNLWLPAPSSSTINYSSIATYTNRWVRVWHLSLKETWWVSNYQIKIAWNTNVSSKNMIVQSWSTSVNMVWEINKNDIKTMIYKNVETLVKSWVPSTGDIKYQTTNLTLNSWPADKETIIVKWANVFINWNILKEPWKIKWLVVLKDSSWNWWNIYVRDDVSYIATVIFADWWMISGDGSTYYADNDSFAQNQMFFKWSIVSNNTIGWSYKNPITCPYWVSPCNEVNSKRYDLNLFRHFIKSAPMQWTPFSWFGVDMSKPWYADAPIIIEYDSDIQTNSPEVFRLNQ</sequence>
<evidence type="ECO:0000313" key="2">
    <source>
        <dbReference type="EMBL" id="EKE28883.1"/>
    </source>
</evidence>
<dbReference type="EMBL" id="AMFJ01000274">
    <property type="protein sequence ID" value="EKE28883.1"/>
    <property type="molecule type" value="Genomic_DNA"/>
</dbReference>
<organism evidence="2">
    <name type="scientific">uncultured bacterium</name>
    <name type="common">gcode 4</name>
    <dbReference type="NCBI Taxonomy" id="1234023"/>
    <lineage>
        <taxon>Bacteria</taxon>
        <taxon>environmental samples</taxon>
    </lineage>
</organism>
<gene>
    <name evidence="2" type="ORF">ACD_2C00274G0002</name>
</gene>
<keyword evidence="1" id="KW-0732">Signal</keyword>
<comment type="caution">
    <text evidence="2">The sequence shown here is derived from an EMBL/GenBank/DDBJ whole genome shotgun (WGS) entry which is preliminary data.</text>
</comment>
<feature type="chain" id="PRO_5017377393" evidence="1">
    <location>
        <begin position="20"/>
        <end position="815"/>
    </location>
</feature>
<reference evidence="2" key="1">
    <citation type="journal article" date="2012" name="Science">
        <title>Fermentation, hydrogen, and sulfur metabolism in multiple uncultivated bacterial phyla.</title>
        <authorList>
            <person name="Wrighton K.C."/>
            <person name="Thomas B.C."/>
            <person name="Sharon I."/>
            <person name="Miller C.S."/>
            <person name="Castelle C.J."/>
            <person name="VerBerkmoes N.C."/>
            <person name="Wilkins M.J."/>
            <person name="Hettich R.L."/>
            <person name="Lipton M.S."/>
            <person name="Williams K.H."/>
            <person name="Long P.E."/>
            <person name="Banfield J.F."/>
        </authorList>
    </citation>
    <scope>NUCLEOTIDE SEQUENCE [LARGE SCALE GENOMIC DNA]</scope>
</reference>
<name>K2G0W9_9BACT</name>
<evidence type="ECO:0000256" key="1">
    <source>
        <dbReference type="SAM" id="SignalP"/>
    </source>
</evidence>
<proteinExistence type="predicted"/>